<evidence type="ECO:0000313" key="1">
    <source>
        <dbReference type="EMBL" id="MBK8524868.1"/>
    </source>
</evidence>
<proteinExistence type="predicted"/>
<dbReference type="Proteomes" id="UP000886689">
    <property type="component" value="Unassembled WGS sequence"/>
</dbReference>
<accession>A0A9D7K251</accession>
<gene>
    <name evidence="1" type="ORF">IPL58_12765</name>
</gene>
<organism evidence="1 2">
    <name type="scientific">Candidatus Proximibacter danicus</name>
    <dbReference type="NCBI Taxonomy" id="2954365"/>
    <lineage>
        <taxon>Bacteria</taxon>
        <taxon>Pseudomonadati</taxon>
        <taxon>Pseudomonadota</taxon>
        <taxon>Betaproteobacteria</taxon>
        <taxon>Candidatus Proximibacter</taxon>
    </lineage>
</organism>
<reference evidence="1" key="1">
    <citation type="submission" date="2020-10" db="EMBL/GenBank/DDBJ databases">
        <title>Connecting structure to function with the recovery of over 1000 high-quality activated sludge metagenome-assembled genomes encoding full-length rRNA genes using long-read sequencing.</title>
        <authorList>
            <person name="Singleton C.M."/>
            <person name="Petriglieri F."/>
            <person name="Kristensen J.M."/>
            <person name="Kirkegaard R.H."/>
            <person name="Michaelsen T.Y."/>
            <person name="Andersen M.H."/>
            <person name="Karst S.M."/>
            <person name="Dueholm M.S."/>
            <person name="Nielsen P.H."/>
            <person name="Albertsen M."/>
        </authorList>
    </citation>
    <scope>NUCLEOTIDE SEQUENCE</scope>
    <source>
        <strain evidence="1">Hirt_18-Q3-R61-65_BATAC.395</strain>
    </source>
</reference>
<dbReference type="AlphaFoldDB" id="A0A9D7K251"/>
<dbReference type="Pfam" id="PF08897">
    <property type="entry name" value="DUF1841"/>
    <property type="match status" value="1"/>
</dbReference>
<protein>
    <submittedName>
        <fullName evidence="1">DUF1841 family protein</fullName>
    </submittedName>
</protein>
<evidence type="ECO:0000313" key="2">
    <source>
        <dbReference type="Proteomes" id="UP000886689"/>
    </source>
</evidence>
<comment type="caution">
    <text evidence="1">The sequence shown here is derived from an EMBL/GenBank/DDBJ whole genome shotgun (WGS) entry which is preliminary data.</text>
</comment>
<dbReference type="InterPro" id="IPR014993">
    <property type="entry name" value="DUF1841"/>
</dbReference>
<name>A0A9D7K251_9PROT</name>
<sequence length="144" mass="15927">MFNPSRDQVRRFFCDAWQKHLQRSIVGERGATPSTSSCVTRNTSPCGRVARKPSAVTGCPGRRRDEDPFLHLLACICRRRAEISIDQPPGVRAAWQKLAARLDPHAAEHVILECLGETIFRAQQVGGGMDAVAYVESIERAARG</sequence>
<dbReference type="EMBL" id="JADJUC010000016">
    <property type="protein sequence ID" value="MBK8524868.1"/>
    <property type="molecule type" value="Genomic_DNA"/>
</dbReference>